<name>A0A9D4UPA5_ADICA</name>
<reference evidence="1" key="1">
    <citation type="submission" date="2021-01" db="EMBL/GenBank/DDBJ databases">
        <title>Adiantum capillus-veneris genome.</title>
        <authorList>
            <person name="Fang Y."/>
            <person name="Liao Q."/>
        </authorList>
    </citation>
    <scope>NUCLEOTIDE SEQUENCE</scope>
    <source>
        <strain evidence="1">H3</strain>
        <tissue evidence="1">Leaf</tissue>
    </source>
</reference>
<dbReference type="EMBL" id="JABFUD020000013">
    <property type="protein sequence ID" value="KAI5071593.1"/>
    <property type="molecule type" value="Genomic_DNA"/>
</dbReference>
<keyword evidence="2" id="KW-1185">Reference proteome</keyword>
<evidence type="ECO:0000313" key="2">
    <source>
        <dbReference type="Proteomes" id="UP000886520"/>
    </source>
</evidence>
<proteinExistence type="predicted"/>
<protein>
    <submittedName>
        <fullName evidence="1">Uncharacterized protein</fullName>
    </submittedName>
</protein>
<sequence>MLKADFKPLMSSCRPLTLAYGIKKHKGTNGQSKHVNIRVLSKIFSPLFMNILCSSSRLGS</sequence>
<gene>
    <name evidence="1" type="ORF">GOP47_0013844</name>
</gene>
<evidence type="ECO:0000313" key="1">
    <source>
        <dbReference type="EMBL" id="KAI5071593.1"/>
    </source>
</evidence>
<organism evidence="1 2">
    <name type="scientific">Adiantum capillus-veneris</name>
    <name type="common">Maidenhair fern</name>
    <dbReference type="NCBI Taxonomy" id="13818"/>
    <lineage>
        <taxon>Eukaryota</taxon>
        <taxon>Viridiplantae</taxon>
        <taxon>Streptophyta</taxon>
        <taxon>Embryophyta</taxon>
        <taxon>Tracheophyta</taxon>
        <taxon>Polypodiopsida</taxon>
        <taxon>Polypodiidae</taxon>
        <taxon>Polypodiales</taxon>
        <taxon>Pteridineae</taxon>
        <taxon>Pteridaceae</taxon>
        <taxon>Vittarioideae</taxon>
        <taxon>Adiantum</taxon>
    </lineage>
</organism>
<dbReference type="AlphaFoldDB" id="A0A9D4UPA5"/>
<accession>A0A9D4UPA5</accession>
<comment type="caution">
    <text evidence="1">The sequence shown here is derived from an EMBL/GenBank/DDBJ whole genome shotgun (WGS) entry which is preliminary data.</text>
</comment>
<dbReference type="Proteomes" id="UP000886520">
    <property type="component" value="Chromosome 13"/>
</dbReference>